<dbReference type="CDD" id="cd06170">
    <property type="entry name" value="LuxR_C_like"/>
    <property type="match status" value="1"/>
</dbReference>
<name>A0A4R5X3G9_9MYCO</name>
<dbReference type="Proteomes" id="UP000294952">
    <property type="component" value="Unassembled WGS sequence"/>
</dbReference>
<dbReference type="SMART" id="SM00421">
    <property type="entry name" value="HTH_LUXR"/>
    <property type="match status" value="1"/>
</dbReference>
<feature type="domain" description="HTH luxR-type" evidence="4">
    <location>
        <begin position="861"/>
        <end position="925"/>
    </location>
</feature>
<dbReference type="GO" id="GO:0006355">
    <property type="term" value="P:regulation of DNA-templated transcription"/>
    <property type="evidence" value="ECO:0007669"/>
    <property type="project" value="InterPro"/>
</dbReference>
<dbReference type="InterPro" id="IPR036388">
    <property type="entry name" value="WH-like_DNA-bd_sf"/>
</dbReference>
<feature type="region of interest" description="Disordered" evidence="3">
    <location>
        <begin position="338"/>
        <end position="365"/>
    </location>
</feature>
<comment type="caution">
    <text evidence="5">The sequence shown here is derived from an EMBL/GenBank/DDBJ whole genome shotgun (WGS) entry which is preliminary data.</text>
</comment>
<dbReference type="InterPro" id="IPR041664">
    <property type="entry name" value="AAA_16"/>
</dbReference>
<sequence>MPNPQPPLRGRAAECALLDETIAAVAPGVCRVLVLRGEAGAGKTALLDYVGGRAEKFCRIGVFGVQSDMELAYAGLQQLCAPLLGHLDALPAPQRQALEVAFGLGSGDTPDRFLVGLAVLSLFAAAAAEQPLLAVVDDAQWLDQVSLQTLSFVARRLLAEPVALLFGVRDHPELLAGLPELAVRGLSDADARELLDSVMVAGLDPRVRDRVIAETRGLPLAILEVPRSVSAAELSGGFWIAGKRSSPAAVEQTYIRRIRSLPADTQRLLLLAAAEPLGDAALFIHASGQLGVAVSALAPAEADGLIEFGSRMRFHHPLIRSAAYRAGDLPGRREAHRALADATDPERDPDRKAWHAAQAADGPDDGVAAELERCAMRAQGRGGVAAAATFLERATALTADPVLRTARALAAAHAKRDAADTDAADSLLAVAELAELTPLQQAQVARLRAQMLFVRSRSGTRGAPAVADTAPPLLAAAAALHGLDDHASRESYVEAIAALMYAGRAVPPGRLVQAAEAALTALGSIDEPLRPIDLLLQGTAERITGGPGAGTAALGQALTAMREQADADEAAVGRWLRVPAFPILQESAAHELWDQSAVVHLSSAAVSCARRGGALAGLPRALAYRAGAHQLNGEFDTAAQLLDEAAAIASATAAQSPVRYHEVLLAAWRGAGDAERMIETLTAEAVSRGEGRLQSLLGYAAAVLFNGQGRYAEAFAAAQDCCAAENLGFHGVCLYELVESATRTDALDAARAAVDRLQIGATDWGLGILAAAQAMVADDAAAVDLFGEAVDRLSGSGAAVHLARTRLQYGEWLRRVNRRTDARRELTAAHEMFTGMGARGFAERARRELVATGEKVRASSAGGPGSALTAQEAQIAGLVAEGMTNAEIGAALFISAHTVEWHLRKVFAKLNITSRRQLRTMSIPR</sequence>
<organism evidence="5 6">
    <name type="scientific">Mycolicibacterium obuense</name>
    <dbReference type="NCBI Taxonomy" id="1807"/>
    <lineage>
        <taxon>Bacteria</taxon>
        <taxon>Bacillati</taxon>
        <taxon>Actinomycetota</taxon>
        <taxon>Actinomycetes</taxon>
        <taxon>Mycobacteriales</taxon>
        <taxon>Mycobacteriaceae</taxon>
        <taxon>Mycolicibacterium</taxon>
    </lineage>
</organism>
<dbReference type="RefSeq" id="WP_133414420.1">
    <property type="nucleotide sequence ID" value="NZ_SDLP01000006.1"/>
</dbReference>
<gene>
    <name evidence="5" type="ORF">EUA04_20450</name>
</gene>
<evidence type="ECO:0000256" key="3">
    <source>
        <dbReference type="SAM" id="MobiDB-lite"/>
    </source>
</evidence>
<dbReference type="AlphaFoldDB" id="A0A4R5X3G9"/>
<dbReference type="GO" id="GO:0005737">
    <property type="term" value="C:cytoplasm"/>
    <property type="evidence" value="ECO:0007669"/>
    <property type="project" value="TreeGrafter"/>
</dbReference>
<evidence type="ECO:0000259" key="4">
    <source>
        <dbReference type="PROSITE" id="PS50043"/>
    </source>
</evidence>
<keyword evidence="1" id="KW-0547">Nucleotide-binding</keyword>
<dbReference type="PROSITE" id="PS50043">
    <property type="entry name" value="HTH_LUXR_2"/>
    <property type="match status" value="1"/>
</dbReference>
<dbReference type="SUPFAM" id="SSF46894">
    <property type="entry name" value="C-terminal effector domain of the bipartite response regulators"/>
    <property type="match status" value="1"/>
</dbReference>
<evidence type="ECO:0000256" key="1">
    <source>
        <dbReference type="ARBA" id="ARBA00022741"/>
    </source>
</evidence>
<proteinExistence type="predicted"/>
<evidence type="ECO:0000256" key="2">
    <source>
        <dbReference type="ARBA" id="ARBA00022840"/>
    </source>
</evidence>
<dbReference type="EMBL" id="SDLP01000006">
    <property type="protein sequence ID" value="TDL05891.1"/>
    <property type="molecule type" value="Genomic_DNA"/>
</dbReference>
<dbReference type="Gene3D" id="1.10.10.10">
    <property type="entry name" value="Winged helix-like DNA-binding domain superfamily/Winged helix DNA-binding domain"/>
    <property type="match status" value="1"/>
</dbReference>
<dbReference type="GO" id="GO:0003677">
    <property type="term" value="F:DNA binding"/>
    <property type="evidence" value="ECO:0007669"/>
    <property type="project" value="InterPro"/>
</dbReference>
<dbReference type="Pfam" id="PF13191">
    <property type="entry name" value="AAA_16"/>
    <property type="match status" value="1"/>
</dbReference>
<reference evidence="5 6" key="1">
    <citation type="submission" date="2019-01" db="EMBL/GenBank/DDBJ databases">
        <title>High-quality-draft genome sequences of five non-tuberculosis mycobacteriaceae isolated from a nosocomial environment.</title>
        <authorList>
            <person name="Tiago I."/>
            <person name="Alarico S."/>
            <person name="Pereira S.G."/>
            <person name="Coelho C."/>
            <person name="Maranha A."/>
            <person name="Empadinhas N."/>
        </authorList>
    </citation>
    <scope>NUCLEOTIDE SEQUENCE [LARGE SCALE GENOMIC DNA]</scope>
    <source>
        <strain evidence="5 6">22DIII</strain>
    </source>
</reference>
<dbReference type="Pfam" id="PF00196">
    <property type="entry name" value="GerE"/>
    <property type="match status" value="1"/>
</dbReference>
<dbReference type="InterPro" id="IPR000792">
    <property type="entry name" value="Tscrpt_reg_LuxR_C"/>
</dbReference>
<feature type="compositionally biased region" description="Basic and acidic residues" evidence="3">
    <location>
        <begin position="338"/>
        <end position="353"/>
    </location>
</feature>
<dbReference type="SUPFAM" id="SSF52540">
    <property type="entry name" value="P-loop containing nucleoside triphosphate hydrolases"/>
    <property type="match status" value="1"/>
</dbReference>
<dbReference type="InterPro" id="IPR027417">
    <property type="entry name" value="P-loop_NTPase"/>
</dbReference>
<dbReference type="PANTHER" id="PTHR16305:SF35">
    <property type="entry name" value="TRANSCRIPTIONAL ACTIVATOR DOMAIN"/>
    <property type="match status" value="1"/>
</dbReference>
<keyword evidence="2" id="KW-0067">ATP-binding</keyword>
<dbReference type="PRINTS" id="PR00038">
    <property type="entry name" value="HTHLUXR"/>
</dbReference>
<dbReference type="InterPro" id="IPR016032">
    <property type="entry name" value="Sig_transdc_resp-reg_C-effctor"/>
</dbReference>
<dbReference type="PANTHER" id="PTHR16305">
    <property type="entry name" value="TESTICULAR SOLUBLE ADENYLYL CYCLASE"/>
    <property type="match status" value="1"/>
</dbReference>
<protein>
    <submittedName>
        <fullName evidence="5">Helix-turn-helix transcriptional regulator</fullName>
    </submittedName>
</protein>
<dbReference type="GO" id="GO:0004016">
    <property type="term" value="F:adenylate cyclase activity"/>
    <property type="evidence" value="ECO:0007669"/>
    <property type="project" value="TreeGrafter"/>
</dbReference>
<evidence type="ECO:0000313" key="6">
    <source>
        <dbReference type="Proteomes" id="UP000294952"/>
    </source>
</evidence>
<dbReference type="GO" id="GO:0005524">
    <property type="term" value="F:ATP binding"/>
    <property type="evidence" value="ECO:0007669"/>
    <property type="project" value="UniProtKB-KW"/>
</dbReference>
<accession>A0A4R5X3G9</accession>
<evidence type="ECO:0000313" key="5">
    <source>
        <dbReference type="EMBL" id="TDL05891.1"/>
    </source>
</evidence>